<keyword evidence="2 4" id="KW-0808">Transferase</keyword>
<evidence type="ECO:0000313" key="4">
    <source>
        <dbReference type="EMBL" id="MDP9822804.1"/>
    </source>
</evidence>
<name>A0ABT9NQV0_9ACTN</name>
<dbReference type="EC" id="2.4.1.345" evidence="4"/>
<organism evidence="4 5">
    <name type="scientific">Nocardioides massiliensis</name>
    <dbReference type="NCBI Taxonomy" id="1325935"/>
    <lineage>
        <taxon>Bacteria</taxon>
        <taxon>Bacillati</taxon>
        <taxon>Actinomycetota</taxon>
        <taxon>Actinomycetes</taxon>
        <taxon>Propionibacteriales</taxon>
        <taxon>Nocardioidaceae</taxon>
        <taxon>Nocardioides</taxon>
    </lineage>
</organism>
<sequence length="365" mass="38748">MRIGIVCPYSFETFGGVQIHVLDLAEALMARGHEVAVLAPAEDDTPLPDFVTSAGGAVPIPYNGSVGRLAFGPVAVARVRRWLREQDLDVLHVHEPGTPSVSLLAVASAEVPVVATFHTSQVRSRAMSAASALLRPFMEKIDARIAVSEHARSTLVQHQGGEPVVIPNGVDVGRYVAACGRDEWRGDPTLAFVGRLDEERKGFAVLAQAWPRICRAHPGARLLVVGAGDVDQARELLGEHAAAVEFLGRVDDPAKADALATADLYVAPNTRGESFGIVLVEAMAAGACVLASDIPAFRSVLQDGELGAHFANRDAHDLADQAIALLGDPDRRAALVAASQVAVRRYDWSTVAAEILEVYETVVQG</sequence>
<gene>
    <name evidence="4" type="ORF">J2S59_002613</name>
</gene>
<dbReference type="Gene3D" id="3.40.50.2000">
    <property type="entry name" value="Glycogen Phosphorylase B"/>
    <property type="match status" value="2"/>
</dbReference>
<dbReference type="InterPro" id="IPR050194">
    <property type="entry name" value="Glycosyltransferase_grp1"/>
</dbReference>
<comment type="caution">
    <text evidence="4">The sequence shown here is derived from an EMBL/GenBank/DDBJ whole genome shotgun (WGS) entry which is preliminary data.</text>
</comment>
<dbReference type="Proteomes" id="UP001240447">
    <property type="component" value="Unassembled WGS sequence"/>
</dbReference>
<evidence type="ECO:0000256" key="2">
    <source>
        <dbReference type="ARBA" id="ARBA00022679"/>
    </source>
</evidence>
<dbReference type="Pfam" id="PF13692">
    <property type="entry name" value="Glyco_trans_1_4"/>
    <property type="match status" value="1"/>
</dbReference>
<protein>
    <submittedName>
        <fullName evidence="4">Phosphatidylinositol alpha-mannosyltransferase</fullName>
        <ecNumber evidence="4">2.4.1.345</ecNumber>
    </submittedName>
</protein>
<feature type="domain" description="Glycosyltransferase subfamily 4-like N-terminal" evidence="3">
    <location>
        <begin position="14"/>
        <end position="173"/>
    </location>
</feature>
<reference evidence="4 5" key="1">
    <citation type="submission" date="2023-07" db="EMBL/GenBank/DDBJ databases">
        <title>Sequencing the genomes of 1000 actinobacteria strains.</title>
        <authorList>
            <person name="Klenk H.-P."/>
        </authorList>
    </citation>
    <scope>NUCLEOTIDE SEQUENCE [LARGE SCALE GENOMIC DNA]</scope>
    <source>
        <strain evidence="4 5">GD13</strain>
    </source>
</reference>
<dbReference type="InterPro" id="IPR028098">
    <property type="entry name" value="Glyco_trans_4-like_N"/>
</dbReference>
<dbReference type="EMBL" id="JAUSQM010000001">
    <property type="protein sequence ID" value="MDP9822804.1"/>
    <property type="molecule type" value="Genomic_DNA"/>
</dbReference>
<dbReference type="SUPFAM" id="SSF53756">
    <property type="entry name" value="UDP-Glycosyltransferase/glycogen phosphorylase"/>
    <property type="match status" value="1"/>
</dbReference>
<dbReference type="RefSeq" id="WP_181641535.1">
    <property type="nucleotide sequence ID" value="NZ_CCXJ01000078.1"/>
</dbReference>
<dbReference type="PANTHER" id="PTHR45947">
    <property type="entry name" value="SULFOQUINOVOSYL TRANSFERASE SQD2"/>
    <property type="match status" value="1"/>
</dbReference>
<keyword evidence="5" id="KW-1185">Reference proteome</keyword>
<proteinExistence type="predicted"/>
<evidence type="ECO:0000313" key="5">
    <source>
        <dbReference type="Proteomes" id="UP001240447"/>
    </source>
</evidence>
<keyword evidence="1 4" id="KW-0328">Glycosyltransferase</keyword>
<accession>A0ABT9NQV0</accession>
<dbReference type="Pfam" id="PF13439">
    <property type="entry name" value="Glyco_transf_4"/>
    <property type="match status" value="1"/>
</dbReference>
<dbReference type="PANTHER" id="PTHR45947:SF3">
    <property type="entry name" value="SULFOQUINOVOSYL TRANSFERASE SQD2"/>
    <property type="match status" value="1"/>
</dbReference>
<dbReference type="GO" id="GO:0043750">
    <property type="term" value="F:phosphatidylinositol alpha-mannosyltransferase activity"/>
    <property type="evidence" value="ECO:0007669"/>
    <property type="project" value="UniProtKB-EC"/>
</dbReference>
<evidence type="ECO:0000259" key="3">
    <source>
        <dbReference type="Pfam" id="PF13439"/>
    </source>
</evidence>
<evidence type="ECO:0000256" key="1">
    <source>
        <dbReference type="ARBA" id="ARBA00022676"/>
    </source>
</evidence>
<dbReference type="CDD" id="cd03801">
    <property type="entry name" value="GT4_PimA-like"/>
    <property type="match status" value="1"/>
</dbReference>